<dbReference type="EMBL" id="JAIWQS010000012">
    <property type="protein sequence ID" value="KAJ8748402.1"/>
    <property type="molecule type" value="Genomic_DNA"/>
</dbReference>
<accession>A0AAV8S875</accession>
<dbReference type="Proteomes" id="UP001159364">
    <property type="component" value="Linkage Group LG12"/>
</dbReference>
<feature type="compositionally biased region" description="Basic and acidic residues" evidence="1">
    <location>
        <begin position="139"/>
        <end position="149"/>
    </location>
</feature>
<evidence type="ECO:0000256" key="1">
    <source>
        <dbReference type="SAM" id="MobiDB-lite"/>
    </source>
</evidence>
<dbReference type="AlphaFoldDB" id="A0AAV8S875"/>
<gene>
    <name evidence="2" type="ORF">K2173_003039</name>
</gene>
<feature type="region of interest" description="Disordered" evidence="1">
    <location>
        <begin position="136"/>
        <end position="167"/>
    </location>
</feature>
<comment type="caution">
    <text evidence="2">The sequence shown here is derived from an EMBL/GenBank/DDBJ whole genome shotgun (WGS) entry which is preliminary data.</text>
</comment>
<name>A0AAV8S875_9ROSI</name>
<evidence type="ECO:0000313" key="2">
    <source>
        <dbReference type="EMBL" id="KAJ8748402.1"/>
    </source>
</evidence>
<feature type="compositionally biased region" description="Polar residues" evidence="1">
    <location>
        <begin position="183"/>
        <end position="197"/>
    </location>
</feature>
<dbReference type="PANTHER" id="PTHR36746">
    <property type="entry name" value="BNAC04G51760D PROTEIN"/>
    <property type="match status" value="1"/>
</dbReference>
<feature type="compositionally biased region" description="Basic and acidic residues" evidence="1">
    <location>
        <begin position="100"/>
        <end position="109"/>
    </location>
</feature>
<dbReference type="PANTHER" id="PTHR36746:SF3">
    <property type="entry name" value="DUF4005 DOMAIN-CONTAINING PROTEIN"/>
    <property type="match status" value="1"/>
</dbReference>
<keyword evidence="3" id="KW-1185">Reference proteome</keyword>
<feature type="compositionally biased region" description="Polar residues" evidence="1">
    <location>
        <begin position="85"/>
        <end position="99"/>
    </location>
</feature>
<proteinExistence type="predicted"/>
<reference evidence="2 3" key="1">
    <citation type="submission" date="2021-09" db="EMBL/GenBank/DDBJ databases">
        <title>Genomic insights and catalytic innovation underlie evolution of tropane alkaloids biosynthesis.</title>
        <authorList>
            <person name="Wang Y.-J."/>
            <person name="Tian T."/>
            <person name="Huang J.-P."/>
            <person name="Huang S.-X."/>
        </authorList>
    </citation>
    <scope>NUCLEOTIDE SEQUENCE [LARGE SCALE GENOMIC DNA]</scope>
    <source>
        <strain evidence="2">KIB-2018</strain>
        <tissue evidence="2">Leaf</tissue>
    </source>
</reference>
<sequence length="197" mass="21760">MGKDNSCCKEACGKLYKAAGLRPAVKTIRRISHRTPSPPLENANIPPKPEFKKHNHLKHSEAAEAVPVPSKNQPEALAPTKMGGRQSSARGRTTANSNMEKAHVDKEDRKKTGIHIEDRFTDFINRSKMKLRTTSSLRYGRDTTEDHGGSGHPANISRKDSKVPGKDMFSEYINRVRAKIKGRSTSSIGPGKSNSFK</sequence>
<feature type="region of interest" description="Disordered" evidence="1">
    <location>
        <begin position="28"/>
        <end position="109"/>
    </location>
</feature>
<evidence type="ECO:0000313" key="3">
    <source>
        <dbReference type="Proteomes" id="UP001159364"/>
    </source>
</evidence>
<feature type="compositionally biased region" description="Basic and acidic residues" evidence="1">
    <location>
        <begin position="157"/>
        <end position="167"/>
    </location>
</feature>
<organism evidence="2 3">
    <name type="scientific">Erythroxylum novogranatense</name>
    <dbReference type="NCBI Taxonomy" id="1862640"/>
    <lineage>
        <taxon>Eukaryota</taxon>
        <taxon>Viridiplantae</taxon>
        <taxon>Streptophyta</taxon>
        <taxon>Embryophyta</taxon>
        <taxon>Tracheophyta</taxon>
        <taxon>Spermatophyta</taxon>
        <taxon>Magnoliopsida</taxon>
        <taxon>eudicotyledons</taxon>
        <taxon>Gunneridae</taxon>
        <taxon>Pentapetalae</taxon>
        <taxon>rosids</taxon>
        <taxon>fabids</taxon>
        <taxon>Malpighiales</taxon>
        <taxon>Erythroxylaceae</taxon>
        <taxon>Erythroxylum</taxon>
    </lineage>
</organism>
<feature type="region of interest" description="Disordered" evidence="1">
    <location>
        <begin position="178"/>
        <end position="197"/>
    </location>
</feature>
<protein>
    <submittedName>
        <fullName evidence="2">Uncharacterized protein</fullName>
    </submittedName>
</protein>